<dbReference type="InterPro" id="IPR045063">
    <property type="entry name" value="Dynamin_N"/>
</dbReference>
<dbReference type="PANTHER" id="PTHR36681:SF3">
    <property type="entry name" value="NUCLEAR GTPASE, GERMINAL CENTER-ASSOCIATED, TANDEM DUPLICATE 3"/>
    <property type="match status" value="1"/>
</dbReference>
<dbReference type="PANTHER" id="PTHR36681">
    <property type="entry name" value="NUCLEAR GTPASE, GERMINAL CENTER-ASSOCIATED, TANDEM DUPLICATE 3"/>
    <property type="match status" value="1"/>
</dbReference>
<dbReference type="AlphaFoldDB" id="A0A9P8GC27"/>
<feature type="region of interest" description="Disordered" evidence="1">
    <location>
        <begin position="287"/>
        <end position="321"/>
    </location>
</feature>
<comment type="caution">
    <text evidence="3">The sequence shown here is derived from an EMBL/GenBank/DDBJ whole genome shotgun (WGS) entry which is preliminary data.</text>
</comment>
<feature type="domain" description="Dynamin N-terminal" evidence="2">
    <location>
        <begin position="224"/>
        <end position="396"/>
    </location>
</feature>
<sequence>MDQRLHHQAIGVAFELLEHLATKPTAFLVAVLWHDIPMPLTDASRESFMFVKCTGKTSVGKIRDSYLSREEAPSDISLHLGFSILPLTAKVSELDQFGDKVVVFYARSVDPDNTTNATVPAITLAPLNTQFISGLTENGHFGALSTGVPTPAARQSSASSGLSADHSAQFTASLAPSLSEPRSSHAFLHGQLNGNHYGPATTRPDNTHPIEVVRQEATGARTVIGVVGNTGAGKSSVINAILDKERLNPSEDQSSKYRAEIEFIKPVEWEKELRVLFEEIIDGSGNISKEEKPELTKDSDDKDEDEDISKGTGEKDKKKKKTRKREQEFWPLIKVVRLYVKADALSTSAVLVDLPGVADSNAARAAVAEGYMKQCIGLWIVSPINRAVDDKAAKNLLGSAFRRQLKFDGTYSAITFICSKTDDISNTEAADSLGLGDEFEELEEQLTSIERRRRAAEKESSKLRDQKSSLRETMDNCDDEIEKWEAL</sequence>
<feature type="non-terminal residue" evidence="3">
    <location>
        <position position="1"/>
    </location>
</feature>
<proteinExistence type="predicted"/>
<reference evidence="3" key="2">
    <citation type="submission" date="2021-08" db="EMBL/GenBank/DDBJ databases">
        <authorList>
            <person name="Gostincar C."/>
            <person name="Sun X."/>
            <person name="Song Z."/>
            <person name="Gunde-Cimerman N."/>
        </authorList>
    </citation>
    <scope>NUCLEOTIDE SEQUENCE</scope>
    <source>
        <strain evidence="3">EXF-8016</strain>
    </source>
</reference>
<dbReference type="SUPFAM" id="SSF52540">
    <property type="entry name" value="P-loop containing nucleoside triphosphate hydrolases"/>
    <property type="match status" value="1"/>
</dbReference>
<dbReference type="EMBL" id="JAHFYH010000057">
    <property type="protein sequence ID" value="KAH0217246.1"/>
    <property type="molecule type" value="Genomic_DNA"/>
</dbReference>
<evidence type="ECO:0000313" key="4">
    <source>
        <dbReference type="Proteomes" id="UP000767238"/>
    </source>
</evidence>
<feature type="region of interest" description="Disordered" evidence="1">
    <location>
        <begin position="450"/>
        <end position="475"/>
    </location>
</feature>
<dbReference type="Pfam" id="PF00350">
    <property type="entry name" value="Dynamin_N"/>
    <property type="match status" value="1"/>
</dbReference>
<evidence type="ECO:0000259" key="2">
    <source>
        <dbReference type="Pfam" id="PF00350"/>
    </source>
</evidence>
<accession>A0A9P8GC27</accession>
<evidence type="ECO:0000313" key="3">
    <source>
        <dbReference type="EMBL" id="KAH0217246.1"/>
    </source>
</evidence>
<dbReference type="OrthoDB" id="3598281at2759"/>
<dbReference type="CDD" id="cd00882">
    <property type="entry name" value="Ras_like_GTPase"/>
    <property type="match status" value="1"/>
</dbReference>
<reference evidence="3" key="1">
    <citation type="journal article" date="2021" name="J Fungi (Basel)">
        <title>Virulence traits and population genomics of the black yeast Aureobasidium melanogenum.</title>
        <authorList>
            <person name="Cernosa A."/>
            <person name="Sun X."/>
            <person name="Gostincar C."/>
            <person name="Fang C."/>
            <person name="Gunde-Cimerman N."/>
            <person name="Song Z."/>
        </authorList>
    </citation>
    <scope>NUCLEOTIDE SEQUENCE</scope>
    <source>
        <strain evidence="3">EXF-8016</strain>
    </source>
</reference>
<evidence type="ECO:0000256" key="1">
    <source>
        <dbReference type="SAM" id="MobiDB-lite"/>
    </source>
</evidence>
<gene>
    <name evidence="3" type="ORF">KCV03_g7120</name>
</gene>
<protein>
    <recommendedName>
        <fullName evidence="2">Dynamin N-terminal domain-containing protein</fullName>
    </recommendedName>
</protein>
<dbReference type="InterPro" id="IPR027417">
    <property type="entry name" value="P-loop_NTPase"/>
</dbReference>
<dbReference type="Proteomes" id="UP000767238">
    <property type="component" value="Unassembled WGS sequence"/>
</dbReference>
<feature type="compositionally biased region" description="Basic and acidic residues" evidence="1">
    <location>
        <begin position="456"/>
        <end position="474"/>
    </location>
</feature>
<feature type="compositionally biased region" description="Basic and acidic residues" evidence="1">
    <location>
        <begin position="288"/>
        <end position="300"/>
    </location>
</feature>
<dbReference type="Gene3D" id="3.40.50.300">
    <property type="entry name" value="P-loop containing nucleotide triphosphate hydrolases"/>
    <property type="match status" value="1"/>
</dbReference>
<organism evidence="3 4">
    <name type="scientific">Aureobasidium melanogenum</name>
    <name type="common">Aureobasidium pullulans var. melanogenum</name>
    <dbReference type="NCBI Taxonomy" id="46634"/>
    <lineage>
        <taxon>Eukaryota</taxon>
        <taxon>Fungi</taxon>
        <taxon>Dikarya</taxon>
        <taxon>Ascomycota</taxon>
        <taxon>Pezizomycotina</taxon>
        <taxon>Dothideomycetes</taxon>
        <taxon>Dothideomycetidae</taxon>
        <taxon>Dothideales</taxon>
        <taxon>Saccotheciaceae</taxon>
        <taxon>Aureobasidium</taxon>
    </lineage>
</organism>
<name>A0A9P8GC27_AURME</name>